<comment type="caution">
    <text evidence="1">The sequence shown here is derived from an EMBL/GenBank/DDBJ whole genome shotgun (WGS) entry which is preliminary data.</text>
</comment>
<evidence type="ECO:0000313" key="2">
    <source>
        <dbReference type="Proteomes" id="UP000886653"/>
    </source>
</evidence>
<dbReference type="EMBL" id="MU167246">
    <property type="protein sequence ID" value="KAG0147606.1"/>
    <property type="molecule type" value="Genomic_DNA"/>
</dbReference>
<name>A0A9P6TCQ2_9BASI</name>
<dbReference type="Proteomes" id="UP000886653">
    <property type="component" value="Unassembled WGS sequence"/>
</dbReference>
<dbReference type="AlphaFoldDB" id="A0A9P6TCQ2"/>
<gene>
    <name evidence="1" type="ORF">CROQUDRAFT_76486</name>
</gene>
<sequence length="93" mass="11232">MDVEFVVEERPNLRWDSIYNIKLGRDENDLAPNEPGLEEQKKVIEYDDDDEVKEKEDEFNEWYPLNKKKALLLVYSHALSMKKKRKRKNFEIS</sequence>
<keyword evidence="2" id="KW-1185">Reference proteome</keyword>
<reference evidence="1" key="1">
    <citation type="submission" date="2013-11" db="EMBL/GenBank/DDBJ databases">
        <title>Genome sequence of the fusiform rust pathogen reveals effectors for host alternation and coevolution with pine.</title>
        <authorList>
            <consortium name="DOE Joint Genome Institute"/>
            <person name="Smith K."/>
            <person name="Pendleton A."/>
            <person name="Kubisiak T."/>
            <person name="Anderson C."/>
            <person name="Salamov A."/>
            <person name="Aerts A."/>
            <person name="Riley R."/>
            <person name="Clum A."/>
            <person name="Lindquist E."/>
            <person name="Ence D."/>
            <person name="Campbell M."/>
            <person name="Kronenberg Z."/>
            <person name="Feau N."/>
            <person name="Dhillon B."/>
            <person name="Hamelin R."/>
            <person name="Burleigh J."/>
            <person name="Smith J."/>
            <person name="Yandell M."/>
            <person name="Nelson C."/>
            <person name="Grigoriev I."/>
            <person name="Davis J."/>
        </authorList>
    </citation>
    <scope>NUCLEOTIDE SEQUENCE</scope>
    <source>
        <strain evidence="1">G11</strain>
    </source>
</reference>
<evidence type="ECO:0000313" key="1">
    <source>
        <dbReference type="EMBL" id="KAG0147606.1"/>
    </source>
</evidence>
<organism evidence="1 2">
    <name type="scientific">Cronartium quercuum f. sp. fusiforme G11</name>
    <dbReference type="NCBI Taxonomy" id="708437"/>
    <lineage>
        <taxon>Eukaryota</taxon>
        <taxon>Fungi</taxon>
        <taxon>Dikarya</taxon>
        <taxon>Basidiomycota</taxon>
        <taxon>Pucciniomycotina</taxon>
        <taxon>Pucciniomycetes</taxon>
        <taxon>Pucciniales</taxon>
        <taxon>Coleosporiaceae</taxon>
        <taxon>Cronartium</taxon>
    </lineage>
</organism>
<accession>A0A9P6TCQ2</accession>
<proteinExistence type="predicted"/>
<protein>
    <submittedName>
        <fullName evidence="1">Uncharacterized protein</fullName>
    </submittedName>
</protein>